<comment type="caution">
    <text evidence="2">The sequence shown here is derived from an EMBL/GenBank/DDBJ whole genome shotgun (WGS) entry which is preliminary data.</text>
</comment>
<dbReference type="EMBL" id="QGKW02001940">
    <property type="protein sequence ID" value="KAF2556767.1"/>
    <property type="molecule type" value="Genomic_DNA"/>
</dbReference>
<evidence type="ECO:0000256" key="1">
    <source>
        <dbReference type="SAM" id="MobiDB-lite"/>
    </source>
</evidence>
<gene>
    <name evidence="3" type="ORF">F2Q68_00015217</name>
    <name evidence="2" type="ORF">F2Q70_00021599</name>
</gene>
<dbReference type="Proteomes" id="UP000712281">
    <property type="component" value="Unassembled WGS sequence"/>
</dbReference>
<reference evidence="2" key="1">
    <citation type="submission" date="2019-12" db="EMBL/GenBank/DDBJ databases">
        <title>Genome sequencing and annotation of Brassica cretica.</title>
        <authorList>
            <person name="Studholme D.J."/>
            <person name="Sarris P.F."/>
        </authorList>
    </citation>
    <scope>NUCLEOTIDE SEQUENCE</scope>
    <source>
        <strain evidence="3">PFS-001/15</strain>
        <strain evidence="2">PFS-102/07</strain>
        <tissue evidence="2">Leaf</tissue>
    </source>
</reference>
<evidence type="ECO:0000313" key="3">
    <source>
        <dbReference type="EMBL" id="KAF2556767.1"/>
    </source>
</evidence>
<feature type="compositionally biased region" description="Polar residues" evidence="1">
    <location>
        <begin position="145"/>
        <end position="156"/>
    </location>
</feature>
<feature type="region of interest" description="Disordered" evidence="1">
    <location>
        <begin position="101"/>
        <end position="156"/>
    </location>
</feature>
<dbReference type="EMBL" id="QGKY02001925">
    <property type="protein sequence ID" value="KAF2545850.1"/>
    <property type="molecule type" value="Genomic_DNA"/>
</dbReference>
<name>A0A8S9GL75_BRACR</name>
<dbReference type="AlphaFoldDB" id="A0A8S9GL75"/>
<accession>A0A8S9GL75</accession>
<proteinExistence type="predicted"/>
<sequence>MFASLKNLVGARLVDRASSSSWIHSPAITFLRSDYSTSSPLQLRHSITIPGPTMVLTPMKFVEIHSLRTLSVLSSILSVLSLMLASSKNLVGARLVDRASSSSRIHSPAVTPPNHPRHMVDQPANNKQEHDRSTVQHQGLEMNEPTGQPTIKQEHD</sequence>
<organism evidence="2">
    <name type="scientific">Brassica cretica</name>
    <name type="common">Mustard</name>
    <dbReference type="NCBI Taxonomy" id="69181"/>
    <lineage>
        <taxon>Eukaryota</taxon>
        <taxon>Viridiplantae</taxon>
        <taxon>Streptophyta</taxon>
        <taxon>Embryophyta</taxon>
        <taxon>Tracheophyta</taxon>
        <taxon>Spermatophyta</taxon>
        <taxon>Magnoliopsida</taxon>
        <taxon>eudicotyledons</taxon>
        <taxon>Gunneridae</taxon>
        <taxon>Pentapetalae</taxon>
        <taxon>rosids</taxon>
        <taxon>malvids</taxon>
        <taxon>Brassicales</taxon>
        <taxon>Brassicaceae</taxon>
        <taxon>Brassiceae</taxon>
        <taxon>Brassica</taxon>
    </lineage>
</organism>
<protein>
    <submittedName>
        <fullName evidence="2">Uncharacterized protein</fullName>
    </submittedName>
</protein>
<evidence type="ECO:0000313" key="2">
    <source>
        <dbReference type="EMBL" id="KAF2545850.1"/>
    </source>
</evidence>